<keyword evidence="1" id="KW-0732">Signal</keyword>
<evidence type="ECO:0000313" key="3">
    <source>
        <dbReference type="Proteomes" id="UP000603352"/>
    </source>
</evidence>
<sequence length="138" mass="13906">MISQTMFQPAMRAVAALVLAGAAVLAGTGQGVAAAPPVCWVDVDRTNALATRAAAQDGDFAAAVRKLLARTCKAGDSVRGYVPYAANAPAGTAKADRSLNAYPDWTATGNIAAAACDTAASIAFTPNVPGFVCRYAGD</sequence>
<gene>
    <name evidence="2" type="ORF">GCM10011505_22420</name>
</gene>
<keyword evidence="3" id="KW-1185">Reference proteome</keyword>
<reference evidence="3" key="1">
    <citation type="journal article" date="2019" name="Int. J. Syst. Evol. Microbiol.">
        <title>The Global Catalogue of Microorganisms (GCM) 10K type strain sequencing project: providing services to taxonomists for standard genome sequencing and annotation.</title>
        <authorList>
            <consortium name="The Broad Institute Genomics Platform"/>
            <consortium name="The Broad Institute Genome Sequencing Center for Infectious Disease"/>
            <person name="Wu L."/>
            <person name="Ma J."/>
        </authorList>
    </citation>
    <scope>NUCLEOTIDE SEQUENCE [LARGE SCALE GENOMIC DNA]</scope>
    <source>
        <strain evidence="3">CGMCC 1.10188</strain>
    </source>
</reference>
<organism evidence="2 3">
    <name type="scientific">Tistrella bauzanensis</name>
    <dbReference type="NCBI Taxonomy" id="657419"/>
    <lineage>
        <taxon>Bacteria</taxon>
        <taxon>Pseudomonadati</taxon>
        <taxon>Pseudomonadota</taxon>
        <taxon>Alphaproteobacteria</taxon>
        <taxon>Geminicoccales</taxon>
        <taxon>Geminicoccaceae</taxon>
        <taxon>Tistrella</taxon>
    </lineage>
</organism>
<evidence type="ECO:0000256" key="1">
    <source>
        <dbReference type="SAM" id="SignalP"/>
    </source>
</evidence>
<dbReference type="EMBL" id="BMDZ01000023">
    <property type="protein sequence ID" value="GGB40471.1"/>
    <property type="molecule type" value="Genomic_DNA"/>
</dbReference>
<dbReference type="RefSeq" id="WP_188577825.1">
    <property type="nucleotide sequence ID" value="NZ_BMDZ01000023.1"/>
</dbReference>
<accession>A0ABQ1IGP5</accession>
<comment type="caution">
    <text evidence="2">The sequence shown here is derived from an EMBL/GenBank/DDBJ whole genome shotgun (WGS) entry which is preliminary data.</text>
</comment>
<feature type="chain" id="PRO_5045794759" evidence="1">
    <location>
        <begin position="35"/>
        <end position="138"/>
    </location>
</feature>
<name>A0ABQ1IGP5_9PROT</name>
<protein>
    <submittedName>
        <fullName evidence="2">Uncharacterized protein</fullName>
    </submittedName>
</protein>
<feature type="signal peptide" evidence="1">
    <location>
        <begin position="1"/>
        <end position="34"/>
    </location>
</feature>
<evidence type="ECO:0000313" key="2">
    <source>
        <dbReference type="EMBL" id="GGB40471.1"/>
    </source>
</evidence>
<proteinExistence type="predicted"/>
<dbReference type="Proteomes" id="UP000603352">
    <property type="component" value="Unassembled WGS sequence"/>
</dbReference>